<feature type="compositionally biased region" description="Polar residues" evidence="6">
    <location>
        <begin position="1"/>
        <end position="14"/>
    </location>
</feature>
<dbReference type="Proteomes" id="UP000069940">
    <property type="component" value="Unassembled WGS sequence"/>
</dbReference>
<feature type="compositionally biased region" description="Low complexity" evidence="6">
    <location>
        <begin position="138"/>
        <end position="149"/>
    </location>
</feature>
<dbReference type="RefSeq" id="XP_062708073.1">
    <property type="nucleotide sequence ID" value="XM_062852089.1"/>
</dbReference>
<feature type="compositionally biased region" description="Basic residues" evidence="6">
    <location>
        <begin position="362"/>
        <end position="375"/>
    </location>
</feature>
<feature type="region of interest" description="Disordered" evidence="6">
    <location>
        <begin position="597"/>
        <end position="621"/>
    </location>
</feature>
<dbReference type="InterPro" id="IPR000477">
    <property type="entry name" value="RT_dom"/>
</dbReference>
<feature type="region of interest" description="Disordered" evidence="6">
    <location>
        <begin position="1"/>
        <end position="69"/>
    </location>
</feature>
<feature type="coiled-coil region" evidence="5">
    <location>
        <begin position="225"/>
        <end position="252"/>
    </location>
</feature>
<dbReference type="SUPFAM" id="SSF57903">
    <property type="entry name" value="FYVE/PHD zinc finger"/>
    <property type="match status" value="1"/>
</dbReference>
<keyword evidence="3" id="KW-0862">Zinc</keyword>
<dbReference type="Pfam" id="PF03564">
    <property type="entry name" value="DUF1759"/>
    <property type="match status" value="1"/>
</dbReference>
<feature type="compositionally biased region" description="Acidic residues" evidence="6">
    <location>
        <begin position="308"/>
        <end position="349"/>
    </location>
</feature>
<evidence type="ECO:0000259" key="7">
    <source>
        <dbReference type="PROSITE" id="PS50016"/>
    </source>
</evidence>
<dbReference type="EnsemblMetazoa" id="AALFPA23_003269.R3527">
    <property type="protein sequence ID" value="AALFPA23_003269.P3527"/>
    <property type="gene ID" value="AALFPA23_003269"/>
</dbReference>
<dbReference type="Pfam" id="PF00078">
    <property type="entry name" value="RVT_1"/>
    <property type="match status" value="1"/>
</dbReference>
<dbReference type="PANTHER" id="PTHR47331:SF5">
    <property type="entry name" value="RIBONUCLEASE H"/>
    <property type="match status" value="1"/>
</dbReference>
<dbReference type="GeneID" id="109425399"/>
<keyword evidence="2 4" id="KW-0863">Zinc-finger</keyword>
<sequence>MSNPIDHNTPTTSRGAKGKQKPEKTRISRKQKSNKDPPNDPNPQNKTSIAGDVGKARVGENKSPISSRIRASSKRRSCVMCAGVDDNRMVQCVTCNCWCHLDCAGVTQDVESCEWSCLKCETAKAKPGKQKTSRTRSKSAVETAKSTKASAKKNSGKPKTVKDSTSKDLRADRKATGGEKSANLDAMLLAEIEKKMATSAKAKSVKSSSTCKSGLSLKLQMQQVLAEETLMLEEMKRRREFMKKKFELMEEIAEVRSCPVPGAKVTDPLTKVKGWLQKLISSDSESEDTIEDGDEDDSDDTSSTTDSSNEDTIDEEGESSEGVDQESEDKEDTSDSEGSNEDEDCDDHEDPFAPRERSTPVARRHGALRPGNHSRSKTDLTREQIAARQVVQCNLPKYDGNPEEWPMFISTFESTTKMCGYRDEENMIRLRNCLKDEAFAAVRSFLMHPSMVPKAISVLKLRFGQPHMIISTLRDKVLAMPPVRSDSMEKLVDYALAVQNLCSTIDACGRREYMRDVTLMQELVCKLPPAIKLDWARHSKKFVKVTLTTFSDWIFSIAEDASIVANPRRSNSYEQETRGKRHGKAFVNTHAEASASAASGHSMVAGNRRHNTPLDKGPREEPSSCPLCKGNCRTAAKCKRFLDLSYEARWSAVREFRLCRRCLRKHGGNCNTKLCGVNGCEFKHNSLLHKNLVAPSEPKASTGQNKANEERSVNTHQVDAGLELFRYLPVTLFGPNTKVECFAFLDDGSELTLLDEQIAKELGLAGDEQPLCLKWTGGTHRFEEKSRRVGVGISGMNGKRFDLNGVRTVEALELPCQSLNVDALKNKYNHLKNVPVLSYDRVRPRILIGVKHANVSLVRRSREGKEGEPIAVKTHLGWTIFGSWTSHETATEGNYTYHICTCNHSNDEQLHRDVKQYFSLDSLGIISPISSTMSRDDERALTLLNSLTQMVGNKYETGLLWRFDNIRLPDSRPMALQRLKCLQRRLANDANLKLAYNEKLTDYQAKGYIRKVTAEELEQKKGRIWYLPTFPVINPNKPGKIRIVWDAAAVAHGVSLNSVLLTGPDMLSSLVSVLNNFREYRYGICGDIREMFLQIGIRPEDQFCQLFLWNDSVNEEEPSTFVVSVMIFGARSSPTTAQFVKNQNARRFQLEFPTAVEVIEKKHYVDDMLASTETEAEAIELAQSVKYVHEQGGFEIRNWVSNSSKVLSSRRDSHRRNIFEPDCRNLDRKSIRDVVEYINRLLHV</sequence>
<evidence type="ECO:0000256" key="1">
    <source>
        <dbReference type="ARBA" id="ARBA00022723"/>
    </source>
</evidence>
<evidence type="ECO:0000256" key="4">
    <source>
        <dbReference type="PROSITE-ProRule" id="PRU00146"/>
    </source>
</evidence>
<dbReference type="InterPro" id="IPR005312">
    <property type="entry name" value="DUF1759"/>
</dbReference>
<dbReference type="Gene3D" id="3.30.70.270">
    <property type="match status" value="1"/>
</dbReference>
<dbReference type="InterPro" id="IPR013083">
    <property type="entry name" value="Znf_RING/FYVE/PHD"/>
</dbReference>
<keyword evidence="5" id="KW-0175">Coiled coil</keyword>
<dbReference type="RefSeq" id="XP_062708074.1">
    <property type="nucleotide sequence ID" value="XM_062852090.1"/>
</dbReference>
<evidence type="ECO:0000256" key="6">
    <source>
        <dbReference type="SAM" id="MobiDB-lite"/>
    </source>
</evidence>
<feature type="region of interest" description="Disordered" evidence="6">
    <location>
        <begin position="281"/>
        <end position="381"/>
    </location>
</feature>
<dbReference type="CDD" id="cd15489">
    <property type="entry name" value="PHD_SF"/>
    <property type="match status" value="1"/>
</dbReference>
<feature type="domain" description="PHD-type" evidence="7">
    <location>
        <begin position="75"/>
        <end position="123"/>
    </location>
</feature>
<name>A0ABM1XVH1_AEDAL</name>
<feature type="compositionally biased region" description="Acidic residues" evidence="6">
    <location>
        <begin position="284"/>
        <end position="300"/>
    </location>
</feature>
<dbReference type="PANTHER" id="PTHR47331">
    <property type="entry name" value="PHD-TYPE DOMAIN-CONTAINING PROTEIN"/>
    <property type="match status" value="1"/>
</dbReference>
<protein>
    <recommendedName>
        <fullName evidence="7">PHD-type domain-containing protein</fullName>
    </recommendedName>
</protein>
<dbReference type="Gene3D" id="3.30.40.10">
    <property type="entry name" value="Zinc/RING finger domain, C3HC4 (zinc finger)"/>
    <property type="match status" value="1"/>
</dbReference>
<accession>A0ABM1XVH1</accession>
<feature type="compositionally biased region" description="Basic and acidic residues" evidence="6">
    <location>
        <begin position="160"/>
        <end position="177"/>
    </location>
</feature>
<proteinExistence type="predicted"/>
<dbReference type="PROSITE" id="PS50016">
    <property type="entry name" value="ZF_PHD_2"/>
    <property type="match status" value="1"/>
</dbReference>
<feature type="region of interest" description="Disordered" evidence="6">
    <location>
        <begin position="128"/>
        <end position="180"/>
    </location>
</feature>
<dbReference type="EnsemblMetazoa" id="AALFPA23_003269.R3526">
    <property type="protein sequence ID" value="AALFPA23_003269.P3526"/>
    <property type="gene ID" value="AALFPA23_003269"/>
</dbReference>
<dbReference type="InterPro" id="IPR019787">
    <property type="entry name" value="Znf_PHD-finger"/>
</dbReference>
<feature type="compositionally biased region" description="Basic and acidic residues" evidence="6">
    <location>
        <begin position="612"/>
        <end position="621"/>
    </location>
</feature>
<organism evidence="8 9">
    <name type="scientific">Aedes albopictus</name>
    <name type="common">Asian tiger mosquito</name>
    <name type="synonym">Stegomyia albopicta</name>
    <dbReference type="NCBI Taxonomy" id="7160"/>
    <lineage>
        <taxon>Eukaryota</taxon>
        <taxon>Metazoa</taxon>
        <taxon>Ecdysozoa</taxon>
        <taxon>Arthropoda</taxon>
        <taxon>Hexapoda</taxon>
        <taxon>Insecta</taxon>
        <taxon>Pterygota</taxon>
        <taxon>Neoptera</taxon>
        <taxon>Endopterygota</taxon>
        <taxon>Diptera</taxon>
        <taxon>Nematocera</taxon>
        <taxon>Culicoidea</taxon>
        <taxon>Culicidae</taxon>
        <taxon>Culicinae</taxon>
        <taxon>Aedini</taxon>
        <taxon>Aedes</taxon>
        <taxon>Stegomyia</taxon>
    </lineage>
</organism>
<keyword evidence="1" id="KW-0479">Metal-binding</keyword>
<dbReference type="SUPFAM" id="SSF56672">
    <property type="entry name" value="DNA/RNA polymerases"/>
    <property type="match status" value="1"/>
</dbReference>
<dbReference type="InterPro" id="IPR043502">
    <property type="entry name" value="DNA/RNA_pol_sf"/>
</dbReference>
<feature type="compositionally biased region" description="Basic residues" evidence="6">
    <location>
        <begin position="128"/>
        <end position="137"/>
    </location>
</feature>
<reference evidence="8" key="2">
    <citation type="submission" date="2025-05" db="UniProtKB">
        <authorList>
            <consortium name="EnsemblMetazoa"/>
        </authorList>
    </citation>
    <scope>IDENTIFICATION</scope>
    <source>
        <strain evidence="8">Foshan</strain>
    </source>
</reference>
<dbReference type="Gene3D" id="3.10.10.10">
    <property type="entry name" value="HIV Type 1 Reverse Transcriptase, subunit A, domain 1"/>
    <property type="match status" value="1"/>
</dbReference>
<evidence type="ECO:0000256" key="5">
    <source>
        <dbReference type="SAM" id="Coils"/>
    </source>
</evidence>
<evidence type="ECO:0000313" key="8">
    <source>
        <dbReference type="EnsemblMetazoa" id="AALFPA23_003269.P3526"/>
    </source>
</evidence>
<dbReference type="InterPro" id="IPR043128">
    <property type="entry name" value="Rev_trsase/Diguanyl_cyclase"/>
</dbReference>
<evidence type="ECO:0000313" key="9">
    <source>
        <dbReference type="Proteomes" id="UP000069940"/>
    </source>
</evidence>
<evidence type="ECO:0000256" key="2">
    <source>
        <dbReference type="ARBA" id="ARBA00022771"/>
    </source>
</evidence>
<evidence type="ECO:0000256" key="3">
    <source>
        <dbReference type="ARBA" id="ARBA00022833"/>
    </source>
</evidence>
<keyword evidence="9" id="KW-1185">Reference proteome</keyword>
<dbReference type="InterPro" id="IPR011011">
    <property type="entry name" value="Znf_FYVE_PHD"/>
</dbReference>
<reference evidence="9" key="1">
    <citation type="journal article" date="2015" name="Proc. Natl. Acad. Sci. U.S.A.">
        <title>Genome sequence of the Asian Tiger mosquito, Aedes albopictus, reveals insights into its biology, genetics, and evolution.</title>
        <authorList>
            <person name="Chen X.G."/>
            <person name="Jiang X."/>
            <person name="Gu J."/>
            <person name="Xu M."/>
            <person name="Wu Y."/>
            <person name="Deng Y."/>
            <person name="Zhang C."/>
            <person name="Bonizzoni M."/>
            <person name="Dermauw W."/>
            <person name="Vontas J."/>
            <person name="Armbruster P."/>
            <person name="Huang X."/>
            <person name="Yang Y."/>
            <person name="Zhang H."/>
            <person name="He W."/>
            <person name="Peng H."/>
            <person name="Liu Y."/>
            <person name="Wu K."/>
            <person name="Chen J."/>
            <person name="Lirakis M."/>
            <person name="Topalis P."/>
            <person name="Van Leeuwen T."/>
            <person name="Hall A.B."/>
            <person name="Jiang X."/>
            <person name="Thorpe C."/>
            <person name="Mueller R.L."/>
            <person name="Sun C."/>
            <person name="Waterhouse R.M."/>
            <person name="Yan G."/>
            <person name="Tu Z.J."/>
            <person name="Fang X."/>
            <person name="James A.A."/>
        </authorList>
    </citation>
    <scope>NUCLEOTIDE SEQUENCE [LARGE SCALE GENOMIC DNA]</scope>
    <source>
        <strain evidence="9">Foshan</strain>
    </source>
</reference>